<protein>
    <submittedName>
        <fullName evidence="2">MarR family protein</fullName>
    </submittedName>
</protein>
<dbReference type="InterPro" id="IPR036388">
    <property type="entry name" value="WH-like_DNA-bd_sf"/>
</dbReference>
<name>A0A1G6IIX7_NIADE</name>
<dbReference type="Pfam" id="PF12802">
    <property type="entry name" value="MarR_2"/>
    <property type="match status" value="1"/>
</dbReference>
<evidence type="ECO:0000259" key="1">
    <source>
        <dbReference type="PROSITE" id="PS50995"/>
    </source>
</evidence>
<sequence length="163" mass="18374">MNTIDEAGILALATRLQRLSESIRKQGLEVYRACGISFDPKWFPVIYALHKNHVLSVVALAREIGYSHPSTISLLKELQKEKLVRSRKHPQDDRKRLLQLSPKGQSLVLEMQPVWELLTQAILQITATKNNLFKAITETEGRLADTALTDAALALHAREKNNV</sequence>
<dbReference type="SMART" id="SM00347">
    <property type="entry name" value="HTH_MARR"/>
    <property type="match status" value="1"/>
</dbReference>
<evidence type="ECO:0000313" key="2">
    <source>
        <dbReference type="EMBL" id="SDC06477.1"/>
    </source>
</evidence>
<dbReference type="OrthoDB" id="759747at2"/>
<dbReference type="InterPro" id="IPR036390">
    <property type="entry name" value="WH_DNA-bd_sf"/>
</dbReference>
<dbReference type="GO" id="GO:0003700">
    <property type="term" value="F:DNA-binding transcription factor activity"/>
    <property type="evidence" value="ECO:0007669"/>
    <property type="project" value="InterPro"/>
</dbReference>
<dbReference type="SUPFAM" id="SSF46785">
    <property type="entry name" value="Winged helix' DNA-binding domain"/>
    <property type="match status" value="1"/>
</dbReference>
<gene>
    <name evidence="2" type="ORF">SAMN04487894_101239</name>
</gene>
<dbReference type="PANTHER" id="PTHR33164">
    <property type="entry name" value="TRANSCRIPTIONAL REGULATOR, MARR FAMILY"/>
    <property type="match status" value="1"/>
</dbReference>
<accession>A0A1G6IIX7</accession>
<dbReference type="RefSeq" id="WP_090388196.1">
    <property type="nucleotide sequence ID" value="NZ_FMZO01000001.1"/>
</dbReference>
<dbReference type="Proteomes" id="UP000198757">
    <property type="component" value="Unassembled WGS sequence"/>
</dbReference>
<feature type="domain" description="HTH marR-type" evidence="1">
    <location>
        <begin position="9"/>
        <end position="157"/>
    </location>
</feature>
<dbReference type="InterPro" id="IPR000835">
    <property type="entry name" value="HTH_MarR-typ"/>
</dbReference>
<dbReference type="Gene3D" id="1.10.10.10">
    <property type="entry name" value="Winged helix-like DNA-binding domain superfamily/Winged helix DNA-binding domain"/>
    <property type="match status" value="1"/>
</dbReference>
<dbReference type="PROSITE" id="PS50995">
    <property type="entry name" value="HTH_MARR_2"/>
    <property type="match status" value="1"/>
</dbReference>
<proteinExistence type="predicted"/>
<organism evidence="2 3">
    <name type="scientific">Niabella drilacis (strain DSM 25811 / CCM 8410 / CCUG 62505 / LMG 26954 / E90)</name>
    <dbReference type="NCBI Taxonomy" id="1285928"/>
    <lineage>
        <taxon>Bacteria</taxon>
        <taxon>Pseudomonadati</taxon>
        <taxon>Bacteroidota</taxon>
        <taxon>Chitinophagia</taxon>
        <taxon>Chitinophagales</taxon>
        <taxon>Chitinophagaceae</taxon>
        <taxon>Niabella</taxon>
    </lineage>
</organism>
<dbReference type="PANTHER" id="PTHR33164:SF43">
    <property type="entry name" value="HTH-TYPE TRANSCRIPTIONAL REPRESSOR YETL"/>
    <property type="match status" value="1"/>
</dbReference>
<reference evidence="3" key="1">
    <citation type="submission" date="2016-10" db="EMBL/GenBank/DDBJ databases">
        <authorList>
            <person name="Varghese N."/>
            <person name="Submissions S."/>
        </authorList>
    </citation>
    <scope>NUCLEOTIDE SEQUENCE [LARGE SCALE GENOMIC DNA]</scope>
    <source>
        <strain evidence="3">DSM 25811 / CCM 8410 / LMG 26954 / E90</strain>
    </source>
</reference>
<dbReference type="STRING" id="1285928.SAMN04487894_101239"/>
<evidence type="ECO:0000313" key="3">
    <source>
        <dbReference type="Proteomes" id="UP000198757"/>
    </source>
</evidence>
<dbReference type="InterPro" id="IPR039422">
    <property type="entry name" value="MarR/SlyA-like"/>
</dbReference>
<dbReference type="EMBL" id="FMZO01000001">
    <property type="protein sequence ID" value="SDC06477.1"/>
    <property type="molecule type" value="Genomic_DNA"/>
</dbReference>
<dbReference type="GO" id="GO:0006950">
    <property type="term" value="P:response to stress"/>
    <property type="evidence" value="ECO:0007669"/>
    <property type="project" value="TreeGrafter"/>
</dbReference>
<keyword evidence="3" id="KW-1185">Reference proteome</keyword>
<dbReference type="AlphaFoldDB" id="A0A1G6IIX7"/>